<accession>A0A507B2Y0</accession>
<evidence type="ECO:0000313" key="8">
    <source>
        <dbReference type="Proteomes" id="UP000319257"/>
    </source>
</evidence>
<keyword evidence="5" id="KW-0804">Transcription</keyword>
<dbReference type="RefSeq" id="XP_030994795.1">
    <property type="nucleotide sequence ID" value="XM_031141151.1"/>
</dbReference>
<name>A0A507B2Y0_9PEZI</name>
<evidence type="ECO:0000256" key="3">
    <source>
        <dbReference type="ARBA" id="ARBA00023015"/>
    </source>
</evidence>
<keyword evidence="4" id="KW-0238">DNA-binding</keyword>
<dbReference type="InterPro" id="IPR021858">
    <property type="entry name" value="Fun_TF"/>
</dbReference>
<reference evidence="7 8" key="1">
    <citation type="submission" date="2019-06" db="EMBL/GenBank/DDBJ databases">
        <title>Draft genome sequence of the filamentous fungus Phialemoniopsis curvata isolated from diesel fuel.</title>
        <authorList>
            <person name="Varaljay V.A."/>
            <person name="Lyon W.J."/>
            <person name="Crouch A.L."/>
            <person name="Drake C.E."/>
            <person name="Hollomon J.M."/>
            <person name="Nadeau L.J."/>
            <person name="Nunn H.S."/>
            <person name="Stevenson B.S."/>
            <person name="Bojanowski C.L."/>
            <person name="Crookes-Goodson W.J."/>
        </authorList>
    </citation>
    <scope>NUCLEOTIDE SEQUENCE [LARGE SCALE GENOMIC DNA]</scope>
    <source>
        <strain evidence="7 8">D216</strain>
    </source>
</reference>
<gene>
    <name evidence="7" type="ORF">E0L32_006510</name>
</gene>
<keyword evidence="8" id="KW-1185">Reference proteome</keyword>
<evidence type="ECO:0000313" key="7">
    <source>
        <dbReference type="EMBL" id="TPX13084.1"/>
    </source>
</evidence>
<sequence>MQTDADVEPARLVSIAAYLDDNPRLIASSIISSPIAPAWLEVIVSLTPKAFVARDKATCGNAVWVVPRAFVALALAAATANSVDGSARPATWTNGRDLIHDGEDLEDAGDQVHFVNVSPEEISALLHVADGESPSDMPVVEYPPHQAVHRAPRLLQSRSGFDLMLGDHDSSSLMLLDYYTNNWCRRKVIVDGPDNGYRQLVLPVLPGSSSLKHAILALAAFDYPQQDGGPGFRAIALRHKSQCLRLLQQNIQKLLAPSAADVSPGDSSPSADFHETVLTTLIMCISEITTGSTKEWVTYLRGASALFEAVGRRPSALDHRLVQFARQYFLIRDVFSCTALHNESYFAEQRREATALWADLLKGVSSEPNVGSEISVYVGCSERLVAIISSITALARRKAKSRKAASGASLAQEQEFLAEANALQCRLDQLREECLGPEGPFTVGDDGEDDTFTLNVDDSHDPRRVVLFSLLFKRAAQLYLRHAGFDIPVTHPSIQQVLLPSLLKLFQHVEVPEREVYPMWPLFIASCMAVTEKDRRTVLDQFGKLRQVWTLGNIGVTESSVHWVWKWHDIALDGRVSGSTMPTPRTEDGSSNNTQLAIRTKGTSSSVDWDAPLRRLGWRISLT</sequence>
<dbReference type="STRING" id="1093900.A0A507B2Y0"/>
<evidence type="ECO:0000256" key="1">
    <source>
        <dbReference type="ARBA" id="ARBA00004123"/>
    </source>
</evidence>
<dbReference type="EMBL" id="SKBQ01000037">
    <property type="protein sequence ID" value="TPX13084.1"/>
    <property type="molecule type" value="Genomic_DNA"/>
</dbReference>
<keyword evidence="6" id="KW-0539">Nucleus</keyword>
<dbReference type="GO" id="GO:0005634">
    <property type="term" value="C:nucleus"/>
    <property type="evidence" value="ECO:0007669"/>
    <property type="project" value="UniProtKB-SubCell"/>
</dbReference>
<proteinExistence type="predicted"/>
<dbReference type="Proteomes" id="UP000319257">
    <property type="component" value="Unassembled WGS sequence"/>
</dbReference>
<dbReference type="Pfam" id="PF11951">
    <property type="entry name" value="Fungal_trans_2"/>
    <property type="match status" value="1"/>
</dbReference>
<dbReference type="InParanoid" id="A0A507B2Y0"/>
<dbReference type="GeneID" id="41973957"/>
<evidence type="ECO:0000256" key="2">
    <source>
        <dbReference type="ARBA" id="ARBA00022833"/>
    </source>
</evidence>
<dbReference type="GO" id="GO:0003677">
    <property type="term" value="F:DNA binding"/>
    <property type="evidence" value="ECO:0007669"/>
    <property type="project" value="UniProtKB-KW"/>
</dbReference>
<comment type="caution">
    <text evidence="7">The sequence shown here is derived from an EMBL/GenBank/DDBJ whole genome shotgun (WGS) entry which is preliminary data.</text>
</comment>
<dbReference type="OrthoDB" id="5069333at2759"/>
<evidence type="ECO:0000256" key="6">
    <source>
        <dbReference type="ARBA" id="ARBA00023242"/>
    </source>
</evidence>
<evidence type="ECO:0000256" key="4">
    <source>
        <dbReference type="ARBA" id="ARBA00023125"/>
    </source>
</evidence>
<evidence type="ECO:0000256" key="5">
    <source>
        <dbReference type="ARBA" id="ARBA00023163"/>
    </source>
</evidence>
<dbReference type="PANTHER" id="PTHR37534">
    <property type="entry name" value="TRANSCRIPTIONAL ACTIVATOR PROTEIN UGA3"/>
    <property type="match status" value="1"/>
</dbReference>
<protein>
    <submittedName>
        <fullName evidence="7">Uncharacterized protein</fullName>
    </submittedName>
</protein>
<dbReference type="PANTHER" id="PTHR37534:SF46">
    <property type="entry name" value="ZN(II)2CYS6 TRANSCRIPTION FACTOR (EUROFUNG)"/>
    <property type="match status" value="1"/>
</dbReference>
<dbReference type="AlphaFoldDB" id="A0A507B2Y0"/>
<keyword evidence="3" id="KW-0805">Transcription regulation</keyword>
<comment type="subcellular location">
    <subcellularLocation>
        <location evidence="1">Nucleus</location>
    </subcellularLocation>
</comment>
<keyword evidence="2" id="KW-0862">Zinc</keyword>
<organism evidence="7 8">
    <name type="scientific">Thyridium curvatum</name>
    <dbReference type="NCBI Taxonomy" id="1093900"/>
    <lineage>
        <taxon>Eukaryota</taxon>
        <taxon>Fungi</taxon>
        <taxon>Dikarya</taxon>
        <taxon>Ascomycota</taxon>
        <taxon>Pezizomycotina</taxon>
        <taxon>Sordariomycetes</taxon>
        <taxon>Sordariomycetidae</taxon>
        <taxon>Thyridiales</taxon>
        <taxon>Thyridiaceae</taxon>
        <taxon>Thyridium</taxon>
    </lineage>
</organism>